<organism evidence="2 3">
    <name type="scientific">Pieris macdunnoughi</name>
    <dbReference type="NCBI Taxonomy" id="345717"/>
    <lineage>
        <taxon>Eukaryota</taxon>
        <taxon>Metazoa</taxon>
        <taxon>Ecdysozoa</taxon>
        <taxon>Arthropoda</taxon>
        <taxon>Hexapoda</taxon>
        <taxon>Insecta</taxon>
        <taxon>Pterygota</taxon>
        <taxon>Neoptera</taxon>
        <taxon>Endopterygota</taxon>
        <taxon>Lepidoptera</taxon>
        <taxon>Glossata</taxon>
        <taxon>Ditrysia</taxon>
        <taxon>Papilionoidea</taxon>
        <taxon>Pieridae</taxon>
        <taxon>Pierinae</taxon>
        <taxon>Pieris</taxon>
    </lineage>
</organism>
<dbReference type="GO" id="GO:0005634">
    <property type="term" value="C:nucleus"/>
    <property type="evidence" value="ECO:0007669"/>
    <property type="project" value="InterPro"/>
</dbReference>
<dbReference type="InterPro" id="IPR029138">
    <property type="entry name" value="SNAPC5"/>
</dbReference>
<keyword evidence="3" id="KW-1185">Reference proteome</keyword>
<evidence type="ECO:0000256" key="1">
    <source>
        <dbReference type="SAM" id="MobiDB-lite"/>
    </source>
</evidence>
<proteinExistence type="predicted"/>
<evidence type="ECO:0000313" key="2">
    <source>
        <dbReference type="EMBL" id="CAF4881207.1"/>
    </source>
</evidence>
<gene>
    <name evidence="2" type="ORF">PMACD_LOCUS9627</name>
</gene>
<dbReference type="AlphaFoldDB" id="A0A821TZ25"/>
<name>A0A821TZ25_9NEOP</name>
<dbReference type="GO" id="GO:0006384">
    <property type="term" value="P:transcription initiation at RNA polymerase III promoter"/>
    <property type="evidence" value="ECO:0007669"/>
    <property type="project" value="InterPro"/>
</dbReference>
<dbReference type="Proteomes" id="UP000663880">
    <property type="component" value="Unassembled WGS sequence"/>
</dbReference>
<comment type="caution">
    <text evidence="2">The sequence shown here is derived from an EMBL/GenBank/DDBJ whole genome shotgun (WGS) entry which is preliminary data.</text>
</comment>
<reference evidence="2" key="1">
    <citation type="submission" date="2021-02" db="EMBL/GenBank/DDBJ databases">
        <authorList>
            <person name="Steward A R."/>
        </authorList>
    </citation>
    <scope>NUCLEOTIDE SEQUENCE</scope>
</reference>
<dbReference type="EMBL" id="CAJOBZ010000027">
    <property type="protein sequence ID" value="CAF4881207.1"/>
    <property type="molecule type" value="Genomic_DNA"/>
</dbReference>
<accession>A0A821TZ25</accession>
<dbReference type="GO" id="GO:0006366">
    <property type="term" value="P:transcription by RNA polymerase II"/>
    <property type="evidence" value="ECO:0007669"/>
    <property type="project" value="InterPro"/>
</dbReference>
<evidence type="ECO:0000313" key="3">
    <source>
        <dbReference type="Proteomes" id="UP000663880"/>
    </source>
</evidence>
<feature type="region of interest" description="Disordered" evidence="1">
    <location>
        <begin position="47"/>
        <end position="66"/>
    </location>
</feature>
<dbReference type="OrthoDB" id="8115220at2759"/>
<protein>
    <submittedName>
        <fullName evidence="2">Uncharacterized protein</fullName>
    </submittedName>
</protein>
<sequence length="147" mass="16994">MSKLQWQIAQETQLLAEERWIIKALQLVKKERNSLQIERLSLESIKMQRTQGSQKTNKSTSNEPSTSLIDIMKNLKQPNSGDMIVYEETLTTTCNEEELNLTCSNSIFGPMYEEEDMEEEEDLDFLMENMNTIINTEPDKPDQSILG</sequence>
<dbReference type="Pfam" id="PF15497">
    <property type="entry name" value="SNAPC5"/>
    <property type="match status" value="1"/>
</dbReference>